<evidence type="ECO:0000259" key="4">
    <source>
        <dbReference type="Pfam" id="PF04500"/>
    </source>
</evidence>
<sequence>MSKTRRGKELLVYKGYTYTSKSDRKYWYCSNAYCKAKVHMDKTSRITFCFTEHNHVAPKLHRLSNGLKSSKDFSGTTILPMKKDFMEKLDKLMTRKKSNSINYICKNQYQDFIAEVKVLKNKSSKEFEDYKTLANYDVLEVYGRDRLIKPKDEVNGIKFYIPTSELFAALHTMHVLYGHCDLDALETRIKIKFMISRAGEKLMRFGDFTFTREILVSSGDKWCWSCYTHNHYGCQAKVYTDRNILVFAKNSHNHLPTEFFV</sequence>
<feature type="domain" description="FLYWCH-type" evidence="4">
    <location>
        <begin position="2"/>
        <end position="55"/>
    </location>
</feature>
<evidence type="ECO:0000256" key="1">
    <source>
        <dbReference type="ARBA" id="ARBA00022723"/>
    </source>
</evidence>
<name>A0A8S4SMK5_9NEOP</name>
<keyword evidence="1" id="KW-0479">Metal-binding</keyword>
<gene>
    <name evidence="5" type="primary">jg8385</name>
    <name evidence="5" type="ORF">PAEG_LOCUS26403</name>
</gene>
<dbReference type="EMBL" id="CAKXAJ010026408">
    <property type="protein sequence ID" value="CAH2267923.1"/>
    <property type="molecule type" value="Genomic_DNA"/>
</dbReference>
<feature type="domain" description="FLYWCH-type" evidence="4">
    <location>
        <begin position="193"/>
        <end position="254"/>
    </location>
</feature>
<keyword evidence="2" id="KW-0863">Zinc-finger</keyword>
<dbReference type="AlphaFoldDB" id="A0A8S4SMK5"/>
<proteinExistence type="predicted"/>
<accession>A0A8S4SMK5</accession>
<dbReference type="Proteomes" id="UP000838756">
    <property type="component" value="Unassembled WGS sequence"/>
</dbReference>
<dbReference type="Pfam" id="PF04500">
    <property type="entry name" value="FLYWCH"/>
    <property type="match status" value="2"/>
</dbReference>
<reference evidence="5" key="1">
    <citation type="submission" date="2022-03" db="EMBL/GenBank/DDBJ databases">
        <authorList>
            <person name="Lindestad O."/>
        </authorList>
    </citation>
    <scope>NUCLEOTIDE SEQUENCE</scope>
</reference>
<keyword evidence="3" id="KW-0862">Zinc</keyword>
<dbReference type="InterPro" id="IPR007588">
    <property type="entry name" value="Znf_FLYWCH"/>
</dbReference>
<evidence type="ECO:0000313" key="6">
    <source>
        <dbReference type="Proteomes" id="UP000838756"/>
    </source>
</evidence>
<comment type="caution">
    <text evidence="5">The sequence shown here is derived from an EMBL/GenBank/DDBJ whole genome shotgun (WGS) entry which is preliminary data.</text>
</comment>
<evidence type="ECO:0000256" key="2">
    <source>
        <dbReference type="ARBA" id="ARBA00022771"/>
    </source>
</evidence>
<dbReference type="Gene3D" id="2.20.25.240">
    <property type="match status" value="2"/>
</dbReference>
<protein>
    <submittedName>
        <fullName evidence="5">Jg8385 protein</fullName>
    </submittedName>
</protein>
<evidence type="ECO:0000256" key="3">
    <source>
        <dbReference type="ARBA" id="ARBA00022833"/>
    </source>
</evidence>
<keyword evidence="6" id="KW-1185">Reference proteome</keyword>
<dbReference type="OrthoDB" id="10000497at2759"/>
<evidence type="ECO:0000313" key="5">
    <source>
        <dbReference type="EMBL" id="CAH2267923.1"/>
    </source>
</evidence>
<dbReference type="GO" id="GO:0008270">
    <property type="term" value="F:zinc ion binding"/>
    <property type="evidence" value="ECO:0007669"/>
    <property type="project" value="UniProtKB-KW"/>
</dbReference>
<organism evidence="5 6">
    <name type="scientific">Pararge aegeria aegeria</name>
    <dbReference type="NCBI Taxonomy" id="348720"/>
    <lineage>
        <taxon>Eukaryota</taxon>
        <taxon>Metazoa</taxon>
        <taxon>Ecdysozoa</taxon>
        <taxon>Arthropoda</taxon>
        <taxon>Hexapoda</taxon>
        <taxon>Insecta</taxon>
        <taxon>Pterygota</taxon>
        <taxon>Neoptera</taxon>
        <taxon>Endopterygota</taxon>
        <taxon>Lepidoptera</taxon>
        <taxon>Glossata</taxon>
        <taxon>Ditrysia</taxon>
        <taxon>Papilionoidea</taxon>
        <taxon>Nymphalidae</taxon>
        <taxon>Satyrinae</taxon>
        <taxon>Satyrini</taxon>
        <taxon>Parargina</taxon>
        <taxon>Pararge</taxon>
    </lineage>
</organism>